<dbReference type="PANTHER" id="PTHR30040">
    <property type="entry name" value="THIAMINE BIOSYNTHESIS LIPOPROTEIN APBE"/>
    <property type="match status" value="1"/>
</dbReference>
<evidence type="ECO:0000256" key="1">
    <source>
        <dbReference type="ARBA" id="ARBA00001946"/>
    </source>
</evidence>
<comment type="caution">
    <text evidence="11">The sequence shown here is derived from an EMBL/GenBank/DDBJ whole genome shotgun (WGS) entry which is preliminary data.</text>
</comment>
<protein>
    <recommendedName>
        <fullName evidence="3">FAD:protein FMN transferase</fullName>
        <ecNumber evidence="2">2.7.1.180</ecNumber>
    </recommendedName>
    <alternativeName>
        <fullName evidence="9">Flavin transferase</fullName>
    </alternativeName>
</protein>
<dbReference type="InterPro" id="IPR003374">
    <property type="entry name" value="ApbE-like_sf"/>
</dbReference>
<dbReference type="GO" id="GO:0046872">
    <property type="term" value="F:metal ion binding"/>
    <property type="evidence" value="ECO:0007669"/>
    <property type="project" value="UniProtKB-KW"/>
</dbReference>
<dbReference type="SUPFAM" id="SSF143631">
    <property type="entry name" value="ApbE-like"/>
    <property type="match status" value="1"/>
</dbReference>
<dbReference type="PANTHER" id="PTHR30040:SF2">
    <property type="entry name" value="FAD:PROTEIN FMN TRANSFERASE"/>
    <property type="match status" value="1"/>
</dbReference>
<dbReference type="Pfam" id="PF02424">
    <property type="entry name" value="ApbE"/>
    <property type="match status" value="1"/>
</dbReference>
<evidence type="ECO:0000313" key="11">
    <source>
        <dbReference type="EMBL" id="MPL80210.1"/>
    </source>
</evidence>
<gene>
    <name evidence="11" type="ORF">SDC9_26106</name>
</gene>
<dbReference type="GO" id="GO:0016740">
    <property type="term" value="F:transferase activity"/>
    <property type="evidence" value="ECO:0007669"/>
    <property type="project" value="UniProtKB-KW"/>
</dbReference>
<dbReference type="EC" id="2.7.1.180" evidence="2"/>
<dbReference type="PROSITE" id="PS51257">
    <property type="entry name" value="PROKAR_LIPOPROTEIN"/>
    <property type="match status" value="1"/>
</dbReference>
<keyword evidence="8" id="KW-0460">Magnesium</keyword>
<evidence type="ECO:0000256" key="9">
    <source>
        <dbReference type="ARBA" id="ARBA00031306"/>
    </source>
</evidence>
<evidence type="ECO:0000256" key="6">
    <source>
        <dbReference type="ARBA" id="ARBA00022723"/>
    </source>
</evidence>
<evidence type="ECO:0000256" key="7">
    <source>
        <dbReference type="ARBA" id="ARBA00022827"/>
    </source>
</evidence>
<proteinExistence type="predicted"/>
<dbReference type="AlphaFoldDB" id="A0A644UML6"/>
<evidence type="ECO:0000256" key="2">
    <source>
        <dbReference type="ARBA" id="ARBA00011955"/>
    </source>
</evidence>
<evidence type="ECO:0000256" key="10">
    <source>
        <dbReference type="ARBA" id="ARBA00048540"/>
    </source>
</evidence>
<comment type="cofactor">
    <cofactor evidence="1">
        <name>Mg(2+)</name>
        <dbReference type="ChEBI" id="CHEBI:18420"/>
    </cofactor>
</comment>
<organism evidence="11">
    <name type="scientific">bioreactor metagenome</name>
    <dbReference type="NCBI Taxonomy" id="1076179"/>
    <lineage>
        <taxon>unclassified sequences</taxon>
        <taxon>metagenomes</taxon>
        <taxon>ecological metagenomes</taxon>
    </lineage>
</organism>
<sequence>MKKLLIYFLIVSSLLTTGCFFKQQSYNDTRFLMDTIISISTTGKDQASLKSTTDEAFIAFNDVADETDRYTSHNPNDLYALNQHNGQGAFAVGDHLYKLITMGKEEPYSAIEISLGPVIDLWRAHGENKTVPTDEEIKTALAKCGRDKFTLDKTNHTASLASDSSLDLGAIAKGYAVDYAASVITKNKAVTSALINAGGNIKVIGTKEDGSPWRIGIQDPRNAQKVLGVLALQNGQAIATSGDYQRYYEVNGVRYCHIIDPATGSPARNAISATAVSTSALTADFFSTLLFILPHDEAIAVVEKTPQLEAIIVNPEGEIYVSPGLQKIFTKEN</sequence>
<evidence type="ECO:0000256" key="4">
    <source>
        <dbReference type="ARBA" id="ARBA00022630"/>
    </source>
</evidence>
<name>A0A644UML6_9ZZZZ</name>
<keyword evidence="5" id="KW-0808">Transferase</keyword>
<keyword evidence="4" id="KW-0285">Flavoprotein</keyword>
<dbReference type="Gene3D" id="3.10.520.10">
    <property type="entry name" value="ApbE-like domains"/>
    <property type="match status" value="1"/>
</dbReference>
<evidence type="ECO:0000256" key="5">
    <source>
        <dbReference type="ARBA" id="ARBA00022679"/>
    </source>
</evidence>
<dbReference type="InterPro" id="IPR024932">
    <property type="entry name" value="ApbE"/>
</dbReference>
<reference evidence="11" key="1">
    <citation type="submission" date="2019-08" db="EMBL/GenBank/DDBJ databases">
        <authorList>
            <person name="Kucharzyk K."/>
            <person name="Murdoch R.W."/>
            <person name="Higgins S."/>
            <person name="Loffler F."/>
        </authorList>
    </citation>
    <scope>NUCLEOTIDE SEQUENCE</scope>
</reference>
<keyword evidence="6" id="KW-0479">Metal-binding</keyword>
<accession>A0A644UML6</accession>
<evidence type="ECO:0000256" key="3">
    <source>
        <dbReference type="ARBA" id="ARBA00016337"/>
    </source>
</evidence>
<comment type="catalytic activity">
    <reaction evidence="10">
        <text>L-threonyl-[protein] + FAD = FMN-L-threonyl-[protein] + AMP + H(+)</text>
        <dbReference type="Rhea" id="RHEA:36847"/>
        <dbReference type="Rhea" id="RHEA-COMP:11060"/>
        <dbReference type="Rhea" id="RHEA-COMP:11061"/>
        <dbReference type="ChEBI" id="CHEBI:15378"/>
        <dbReference type="ChEBI" id="CHEBI:30013"/>
        <dbReference type="ChEBI" id="CHEBI:57692"/>
        <dbReference type="ChEBI" id="CHEBI:74257"/>
        <dbReference type="ChEBI" id="CHEBI:456215"/>
        <dbReference type="EC" id="2.7.1.180"/>
    </reaction>
</comment>
<evidence type="ECO:0000256" key="8">
    <source>
        <dbReference type="ARBA" id="ARBA00022842"/>
    </source>
</evidence>
<dbReference type="EMBL" id="VSSQ01000135">
    <property type="protein sequence ID" value="MPL80210.1"/>
    <property type="molecule type" value="Genomic_DNA"/>
</dbReference>
<keyword evidence="7" id="KW-0274">FAD</keyword>
<dbReference type="PIRSF" id="PIRSF006268">
    <property type="entry name" value="ApbE"/>
    <property type="match status" value="1"/>
</dbReference>